<proteinExistence type="inferred from homology"/>
<dbReference type="InterPro" id="IPR005311">
    <property type="entry name" value="PBP_dimer"/>
</dbReference>
<feature type="region of interest" description="Disordered" evidence="17">
    <location>
        <begin position="1"/>
        <end position="30"/>
    </location>
</feature>
<comment type="catalytic activity">
    <reaction evidence="16">
        <text>Preferential cleavage: (Ac)2-L-Lys-D-Ala-|-D-Ala. Also transpeptidation of peptidyl-alanyl moieties that are N-acyl substituents of D-alanine.</text>
        <dbReference type="EC" id="3.4.16.4"/>
    </reaction>
</comment>
<comment type="subcellular location">
    <subcellularLocation>
        <location evidence="16">Cell inner membrane</location>
        <topology evidence="16">Single-pass membrane protein</topology>
    </subcellularLocation>
    <subcellularLocation>
        <location evidence="1">Membrane</location>
    </subcellularLocation>
</comment>
<keyword evidence="10 16" id="KW-0573">Peptidoglycan synthesis</keyword>
<dbReference type="Pfam" id="PF03717">
    <property type="entry name" value="PBP_dimer"/>
    <property type="match status" value="1"/>
</dbReference>
<evidence type="ECO:0000313" key="20">
    <source>
        <dbReference type="EMBL" id="MFC4700294.1"/>
    </source>
</evidence>
<dbReference type="InterPro" id="IPR001460">
    <property type="entry name" value="PCN-bd_Tpept"/>
</dbReference>
<dbReference type="RefSeq" id="WP_382407588.1">
    <property type="nucleotide sequence ID" value="NZ_JBHSGU010000002.1"/>
</dbReference>
<feature type="domain" description="Penicillin-binding protein transpeptidase" evidence="18">
    <location>
        <begin position="276"/>
        <end position="571"/>
    </location>
</feature>
<evidence type="ECO:0000259" key="19">
    <source>
        <dbReference type="Pfam" id="PF03717"/>
    </source>
</evidence>
<dbReference type="HAMAP" id="MF_02080">
    <property type="entry name" value="FtsI_transpept"/>
    <property type="match status" value="1"/>
</dbReference>
<dbReference type="Gene3D" id="3.90.1310.10">
    <property type="entry name" value="Penicillin-binding protein 2a (Domain 2)"/>
    <property type="match status" value="1"/>
</dbReference>
<dbReference type="Proteomes" id="UP001595897">
    <property type="component" value="Unassembled WGS sequence"/>
</dbReference>
<feature type="domain" description="Penicillin-binding protein dimerisation" evidence="19">
    <location>
        <begin position="85"/>
        <end position="234"/>
    </location>
</feature>
<evidence type="ECO:0000256" key="11">
    <source>
        <dbReference type="ARBA" id="ARBA00022989"/>
    </source>
</evidence>
<evidence type="ECO:0000256" key="4">
    <source>
        <dbReference type="ARBA" id="ARBA00022618"/>
    </source>
</evidence>
<dbReference type="InterPro" id="IPR012338">
    <property type="entry name" value="Beta-lactam/transpept-like"/>
</dbReference>
<keyword evidence="15 16" id="KW-0961">Cell wall biogenesis/degradation</keyword>
<keyword evidence="12 16" id="KW-0472">Membrane</keyword>
<comment type="similarity">
    <text evidence="16">Belongs to the transpeptidase family. FtsI subfamily.</text>
</comment>
<dbReference type="InterPro" id="IPR050515">
    <property type="entry name" value="Beta-lactam/transpept"/>
</dbReference>
<evidence type="ECO:0000256" key="10">
    <source>
        <dbReference type="ARBA" id="ARBA00022984"/>
    </source>
</evidence>
<name>A0ABV9LVX9_9ALTE</name>
<feature type="active site" description="Acyl-ester intermediate" evidence="16">
    <location>
        <position position="322"/>
    </location>
</feature>
<reference evidence="21" key="1">
    <citation type="journal article" date="2019" name="Int. J. Syst. Evol. Microbiol.">
        <title>The Global Catalogue of Microorganisms (GCM) 10K type strain sequencing project: providing services to taxonomists for standard genome sequencing and annotation.</title>
        <authorList>
            <consortium name="The Broad Institute Genomics Platform"/>
            <consortium name="The Broad Institute Genome Sequencing Center for Infectious Disease"/>
            <person name="Wu L."/>
            <person name="Ma J."/>
        </authorList>
    </citation>
    <scope>NUCLEOTIDE SEQUENCE [LARGE SCALE GENOMIC DNA]</scope>
    <source>
        <strain evidence="21">KACC 12507</strain>
    </source>
</reference>
<keyword evidence="21" id="KW-1185">Reference proteome</keyword>
<evidence type="ECO:0000259" key="18">
    <source>
        <dbReference type="Pfam" id="PF00905"/>
    </source>
</evidence>
<keyword evidence="13 16" id="KW-0717">Septation</keyword>
<keyword evidence="6 16" id="KW-0645">Protease</keyword>
<dbReference type="Pfam" id="PF00905">
    <property type="entry name" value="Transpeptidase"/>
    <property type="match status" value="1"/>
</dbReference>
<keyword evidence="2 16" id="KW-1003">Cell membrane</keyword>
<gene>
    <name evidence="16" type="primary">ftsI</name>
    <name evidence="20" type="ORF">ACFO4O_09015</name>
</gene>
<dbReference type="EMBL" id="JBHSGU010000002">
    <property type="protein sequence ID" value="MFC4700294.1"/>
    <property type="molecule type" value="Genomic_DNA"/>
</dbReference>
<keyword evidence="8 16" id="KW-0378">Hydrolase</keyword>
<dbReference type="Gene3D" id="3.40.710.10">
    <property type="entry name" value="DD-peptidase/beta-lactamase superfamily"/>
    <property type="match status" value="1"/>
</dbReference>
<keyword evidence="9 16" id="KW-0133">Cell shape</keyword>
<keyword evidence="5 16" id="KW-0121">Carboxypeptidase</keyword>
<evidence type="ECO:0000256" key="6">
    <source>
        <dbReference type="ARBA" id="ARBA00022670"/>
    </source>
</evidence>
<dbReference type="Gene3D" id="1.10.150.770">
    <property type="match status" value="1"/>
</dbReference>
<dbReference type="InterPro" id="IPR037532">
    <property type="entry name" value="FtsI_transpept"/>
</dbReference>
<evidence type="ECO:0000256" key="12">
    <source>
        <dbReference type="ARBA" id="ARBA00023136"/>
    </source>
</evidence>
<evidence type="ECO:0000256" key="1">
    <source>
        <dbReference type="ARBA" id="ARBA00004370"/>
    </source>
</evidence>
<comment type="function">
    <text evidence="16">Catalyzes cross-linking of the peptidoglycan cell wall at the division septum.</text>
</comment>
<dbReference type="Gene3D" id="3.30.450.330">
    <property type="match status" value="1"/>
</dbReference>
<evidence type="ECO:0000256" key="16">
    <source>
        <dbReference type="HAMAP-Rule" id="MF_02080"/>
    </source>
</evidence>
<dbReference type="PANTHER" id="PTHR30627">
    <property type="entry name" value="PEPTIDOGLYCAN D,D-TRANSPEPTIDASE"/>
    <property type="match status" value="1"/>
</dbReference>
<evidence type="ECO:0000256" key="17">
    <source>
        <dbReference type="SAM" id="MobiDB-lite"/>
    </source>
</evidence>
<evidence type="ECO:0000256" key="14">
    <source>
        <dbReference type="ARBA" id="ARBA00023306"/>
    </source>
</evidence>
<dbReference type="PANTHER" id="PTHR30627:SF1">
    <property type="entry name" value="PEPTIDOGLYCAN D,D-TRANSPEPTIDASE FTSI"/>
    <property type="match status" value="1"/>
</dbReference>
<keyword evidence="11 16" id="KW-1133">Transmembrane helix</keyword>
<dbReference type="SUPFAM" id="SSF56519">
    <property type="entry name" value="Penicillin binding protein dimerisation domain"/>
    <property type="match status" value="1"/>
</dbReference>
<evidence type="ECO:0000256" key="8">
    <source>
        <dbReference type="ARBA" id="ARBA00022801"/>
    </source>
</evidence>
<protein>
    <recommendedName>
        <fullName evidence="16">Peptidoglycan D,D-transpeptidase FtsI</fullName>
        <ecNumber evidence="16">3.4.16.4</ecNumber>
    </recommendedName>
    <alternativeName>
        <fullName evidence="16">Penicillin-binding protein 3</fullName>
        <shortName evidence="16">PBP-3</shortName>
    </alternativeName>
</protein>
<evidence type="ECO:0000256" key="13">
    <source>
        <dbReference type="ARBA" id="ARBA00023210"/>
    </source>
</evidence>
<keyword evidence="14 16" id="KW-0131">Cell cycle</keyword>
<evidence type="ECO:0000256" key="3">
    <source>
        <dbReference type="ARBA" id="ARBA00022519"/>
    </source>
</evidence>
<feature type="transmembrane region" description="Helical" evidence="16">
    <location>
        <begin position="38"/>
        <end position="60"/>
    </location>
</feature>
<keyword evidence="7 16" id="KW-0812">Transmembrane</keyword>
<dbReference type="EC" id="3.4.16.4" evidence="16"/>
<evidence type="ECO:0000256" key="9">
    <source>
        <dbReference type="ARBA" id="ARBA00022960"/>
    </source>
</evidence>
<accession>A0ABV9LVX9</accession>
<comment type="pathway">
    <text evidence="16">Cell wall biogenesis; peptidoglycan biosynthesis.</text>
</comment>
<dbReference type="SUPFAM" id="SSF56601">
    <property type="entry name" value="beta-lactamase/transpeptidase-like"/>
    <property type="match status" value="1"/>
</dbReference>
<organism evidence="20 21">
    <name type="scientific">Glaciecola siphonariae</name>
    <dbReference type="NCBI Taxonomy" id="521012"/>
    <lineage>
        <taxon>Bacteria</taxon>
        <taxon>Pseudomonadati</taxon>
        <taxon>Pseudomonadota</taxon>
        <taxon>Gammaproteobacteria</taxon>
        <taxon>Alteromonadales</taxon>
        <taxon>Alteromonadaceae</taxon>
        <taxon>Glaciecola</taxon>
    </lineage>
</organism>
<evidence type="ECO:0000313" key="21">
    <source>
        <dbReference type="Proteomes" id="UP001595897"/>
    </source>
</evidence>
<evidence type="ECO:0000256" key="15">
    <source>
        <dbReference type="ARBA" id="ARBA00023316"/>
    </source>
</evidence>
<keyword evidence="3 16" id="KW-0997">Cell inner membrane</keyword>
<evidence type="ECO:0000256" key="7">
    <source>
        <dbReference type="ARBA" id="ARBA00022692"/>
    </source>
</evidence>
<evidence type="ECO:0000256" key="5">
    <source>
        <dbReference type="ARBA" id="ARBA00022645"/>
    </source>
</evidence>
<evidence type="ECO:0000256" key="2">
    <source>
        <dbReference type="ARBA" id="ARBA00022475"/>
    </source>
</evidence>
<comment type="caution">
    <text evidence="20">The sequence shown here is derived from an EMBL/GenBank/DDBJ whole genome shotgun (WGS) entry which is preliminary data.</text>
</comment>
<keyword evidence="4 16" id="KW-0132">Cell division</keyword>
<dbReference type="InterPro" id="IPR036138">
    <property type="entry name" value="PBP_dimer_sf"/>
</dbReference>
<sequence length="602" mass="66177">MTVSAILQKPRRPKGNRRNAPSKNKAGKKPTAPSLVQWRFWVVLGGVILVFACLAVRAAFIQVIQPDRLIEQGDNRTIRVRDNASYRGLITDRHGQQLAVSVPAQAIYADPKIISEKGALADRRRWMALAEVLEVDVDKLIARVDNPAQRFVYLQRQVTPAMATFVKKLNIDGVYLREESKRYYPSGEVSSHIIGFTDVDDNGLEGIERLYNDWLTGTPDKRKIRRDAKGRQIEIIEQEAGKKAKDLKLTIDQRIQALAYREIKEATMLYQATSASVVIVDVHTGEIIALANTPSYNPNNRDTVKSFRVRNRAVTDAFEPGSSLKPLAVLAALEFGSVQKDSLVDTSPGWARMGGSRIQDPRNFGEISLTEIIKRSSNMGTSKLALSVRKEFLMDMYYNMGLMSDTGSNMIGESSGIFHERNRWSKFELSTLSFGYGISVTAAQLARMYATIANGGIKMPLKIIQDMQTNDLPERVISEENAMAVLEMMETVTQSGGSGTKAAVPGYRVAGKTGTSRKAVAGGYGEEYVNIFAGIAPVSNPQIAVVVLINEPGGDKYYAGDTAAPTFSAIVSGALHMLNIPPDDVNTVDASVTMERELHAAR</sequence>